<comment type="caution">
    <text evidence="3">The sequence shown here is derived from an EMBL/GenBank/DDBJ whole genome shotgun (WGS) entry which is preliminary data.</text>
</comment>
<accession>A0AAD9HMY2</accession>
<sequence length="167" mass="19311">MKFSLLLYSLFSVSVLAQQEHWCKCKKGNKKTKKVCNTYMQDITRPHFNGHYCHLHLHSSNDFKMGPKTSGARRPDAGPATYTPTRPYHPLGQRLPPTRPLRRPAPRRRRRGDRRLPPVTPPQAGGGRHRAPLVQSAQRSGLGSRVCRRWSFPQRAARERRRRQTED</sequence>
<name>A0AAD9HMY2_9PEZI</name>
<dbReference type="Proteomes" id="UP001232148">
    <property type="component" value="Unassembled WGS sequence"/>
</dbReference>
<keyword evidence="4" id="KW-1185">Reference proteome</keyword>
<reference evidence="3" key="1">
    <citation type="submission" date="2021-06" db="EMBL/GenBank/DDBJ databases">
        <title>Comparative genomics, transcriptomics and evolutionary studies reveal genomic signatures of adaptation to plant cell wall in hemibiotrophic fungi.</title>
        <authorList>
            <consortium name="DOE Joint Genome Institute"/>
            <person name="Baroncelli R."/>
            <person name="Diaz J.F."/>
            <person name="Benocci T."/>
            <person name="Peng M."/>
            <person name="Battaglia E."/>
            <person name="Haridas S."/>
            <person name="Andreopoulos W."/>
            <person name="Labutti K."/>
            <person name="Pangilinan J."/>
            <person name="Floch G.L."/>
            <person name="Makela M.R."/>
            <person name="Henrissat B."/>
            <person name="Grigoriev I.V."/>
            <person name="Crouch J.A."/>
            <person name="De Vries R.P."/>
            <person name="Sukno S.A."/>
            <person name="Thon M.R."/>
        </authorList>
    </citation>
    <scope>NUCLEOTIDE SEQUENCE</scope>
    <source>
        <strain evidence="3">MAFF235873</strain>
    </source>
</reference>
<dbReference type="AlphaFoldDB" id="A0AAD9HMY2"/>
<evidence type="ECO:0000256" key="1">
    <source>
        <dbReference type="SAM" id="MobiDB-lite"/>
    </source>
</evidence>
<feature type="compositionally biased region" description="Basic residues" evidence="1">
    <location>
        <begin position="158"/>
        <end position="167"/>
    </location>
</feature>
<gene>
    <name evidence="3" type="ORF">LX32DRAFT_726832</name>
</gene>
<feature type="signal peptide" evidence="2">
    <location>
        <begin position="1"/>
        <end position="17"/>
    </location>
</feature>
<protein>
    <submittedName>
        <fullName evidence="3">Uncharacterized protein</fullName>
    </submittedName>
</protein>
<feature type="compositionally biased region" description="Basic residues" evidence="1">
    <location>
        <begin position="100"/>
        <end position="113"/>
    </location>
</feature>
<feature type="region of interest" description="Disordered" evidence="1">
    <location>
        <begin position="64"/>
        <end position="167"/>
    </location>
</feature>
<evidence type="ECO:0000313" key="3">
    <source>
        <dbReference type="EMBL" id="KAK2031071.1"/>
    </source>
</evidence>
<keyword evidence="2" id="KW-0732">Signal</keyword>
<feature type="chain" id="PRO_5042153189" evidence="2">
    <location>
        <begin position="18"/>
        <end position="167"/>
    </location>
</feature>
<dbReference type="EMBL" id="MU842844">
    <property type="protein sequence ID" value="KAK2031071.1"/>
    <property type="molecule type" value="Genomic_DNA"/>
</dbReference>
<organism evidence="3 4">
    <name type="scientific">Colletotrichum zoysiae</name>
    <dbReference type="NCBI Taxonomy" id="1216348"/>
    <lineage>
        <taxon>Eukaryota</taxon>
        <taxon>Fungi</taxon>
        <taxon>Dikarya</taxon>
        <taxon>Ascomycota</taxon>
        <taxon>Pezizomycotina</taxon>
        <taxon>Sordariomycetes</taxon>
        <taxon>Hypocreomycetidae</taxon>
        <taxon>Glomerellales</taxon>
        <taxon>Glomerellaceae</taxon>
        <taxon>Colletotrichum</taxon>
        <taxon>Colletotrichum graminicola species complex</taxon>
    </lineage>
</organism>
<proteinExistence type="predicted"/>
<evidence type="ECO:0000313" key="4">
    <source>
        <dbReference type="Proteomes" id="UP001232148"/>
    </source>
</evidence>
<evidence type="ECO:0000256" key="2">
    <source>
        <dbReference type="SAM" id="SignalP"/>
    </source>
</evidence>